<accession>A0ABN9GJ37</accession>
<dbReference type="InterPro" id="IPR036186">
    <property type="entry name" value="Serpin_sf"/>
</dbReference>
<evidence type="ECO:0000256" key="4">
    <source>
        <dbReference type="ARBA" id="ARBA00022900"/>
    </source>
</evidence>
<dbReference type="Gene3D" id="2.30.39.10">
    <property type="entry name" value="Alpha-1-antitrypsin, domain 1"/>
    <property type="match status" value="1"/>
</dbReference>
<dbReference type="InterPro" id="IPR023796">
    <property type="entry name" value="Serpin_dom"/>
</dbReference>
<feature type="domain" description="Serpin" evidence="9">
    <location>
        <begin position="65"/>
        <end position="417"/>
    </location>
</feature>
<dbReference type="Gene3D" id="3.30.497.10">
    <property type="entry name" value="Antithrombin, subunit I, domain 2"/>
    <property type="match status" value="1"/>
</dbReference>
<keyword evidence="2" id="KW-0646">Protease inhibitor</keyword>
<dbReference type="EMBL" id="CATNWA010018766">
    <property type="protein sequence ID" value="CAI9609335.1"/>
    <property type="molecule type" value="Genomic_DNA"/>
</dbReference>
<keyword evidence="3 8" id="KW-0732">Signal</keyword>
<dbReference type="Pfam" id="PF00079">
    <property type="entry name" value="Serpin"/>
    <property type="match status" value="1"/>
</dbReference>
<name>A0ABN9GJ37_9NEOB</name>
<protein>
    <recommendedName>
        <fullName evidence="9">Serpin domain-containing protein</fullName>
    </recommendedName>
</protein>
<dbReference type="Proteomes" id="UP001162483">
    <property type="component" value="Unassembled WGS sequence"/>
</dbReference>
<evidence type="ECO:0000256" key="7">
    <source>
        <dbReference type="SAM" id="MobiDB-lite"/>
    </source>
</evidence>
<keyword evidence="4" id="KW-0722">Serine protease inhibitor</keyword>
<dbReference type="Gene3D" id="2.10.310.10">
    <property type="entry name" value="Serpins superfamily"/>
    <property type="match status" value="1"/>
</dbReference>
<feature type="chain" id="PRO_5046257813" description="Serpin domain-containing protein" evidence="8">
    <location>
        <begin position="21"/>
        <end position="419"/>
    </location>
</feature>
<dbReference type="SUPFAM" id="SSF56574">
    <property type="entry name" value="Serpins"/>
    <property type="match status" value="1"/>
</dbReference>
<evidence type="ECO:0000256" key="3">
    <source>
        <dbReference type="ARBA" id="ARBA00022729"/>
    </source>
</evidence>
<evidence type="ECO:0000256" key="8">
    <source>
        <dbReference type="SAM" id="SignalP"/>
    </source>
</evidence>
<evidence type="ECO:0000313" key="10">
    <source>
        <dbReference type="EMBL" id="CAI9609335.1"/>
    </source>
</evidence>
<feature type="signal peptide" evidence="8">
    <location>
        <begin position="1"/>
        <end position="20"/>
    </location>
</feature>
<dbReference type="InterPro" id="IPR000215">
    <property type="entry name" value="Serpin_fam"/>
</dbReference>
<evidence type="ECO:0000259" key="9">
    <source>
        <dbReference type="SMART" id="SM00093"/>
    </source>
</evidence>
<dbReference type="PANTHER" id="PTHR11461">
    <property type="entry name" value="SERINE PROTEASE INHIBITOR, SERPIN"/>
    <property type="match status" value="1"/>
</dbReference>
<evidence type="ECO:0000256" key="1">
    <source>
        <dbReference type="ARBA" id="ARBA00009500"/>
    </source>
</evidence>
<evidence type="ECO:0000256" key="5">
    <source>
        <dbReference type="ARBA" id="ARBA00023180"/>
    </source>
</evidence>
<evidence type="ECO:0000256" key="2">
    <source>
        <dbReference type="ARBA" id="ARBA00022690"/>
    </source>
</evidence>
<dbReference type="InterPro" id="IPR042178">
    <property type="entry name" value="Serpin_sf_1"/>
</dbReference>
<dbReference type="InterPro" id="IPR042185">
    <property type="entry name" value="Serpin_sf_2"/>
</dbReference>
<keyword evidence="11" id="KW-1185">Reference proteome</keyword>
<feature type="region of interest" description="Disordered" evidence="7">
    <location>
        <begin position="26"/>
        <end position="45"/>
    </location>
</feature>
<comment type="similarity">
    <text evidence="1 6">Belongs to the serpin family.</text>
</comment>
<reference evidence="10" key="1">
    <citation type="submission" date="2023-05" db="EMBL/GenBank/DDBJ databases">
        <authorList>
            <person name="Stuckert A."/>
        </authorList>
    </citation>
    <scope>NUCLEOTIDE SEQUENCE</scope>
</reference>
<keyword evidence="5" id="KW-0325">Glycoprotein</keyword>
<evidence type="ECO:0000313" key="11">
    <source>
        <dbReference type="Proteomes" id="UP001162483"/>
    </source>
</evidence>
<comment type="caution">
    <text evidence="10">The sequence shown here is derived from an EMBL/GenBank/DDBJ whole genome shotgun (WGS) entry which is preliminary data.</text>
</comment>
<gene>
    <name evidence="10" type="ORF">SPARVUS_LOCUS14238511</name>
</gene>
<sequence>MRVLLYLGFSLLLLCLTVFADHEGKKHDHEDDHEKKDDHDHKHHDHAERILPIQKVQAGNKKFAFDLYGKVATDHPEKNIAMSPISISVAMVFLSLGAKDKTHDQIVEGIRFNISEISETEMNDGFHDLQEKLNADDREVHLNSGNGLFVSEVCKVNDDFLNKAKNLRSGVSTVNFEENEEVKKQINSYVEKNTNGKIVDVLSSVDKDAALVLVNFIYFNGTWEKPFDEKFTKEGDFHVNKDLTVKVPFMSQTGYYMTGALDEADIVSVPYKGNASMLFIQPKDGQMKGVESHLTDVLKKFQTRLYKDLVDLRIPKFDISGDIDLKQVLPKLGIVDMFSNEANLSGITGTPNLKISQALHKAKINVHEKGTEAAGATVMEAIPMRLPTQITLNYPFVFIIFDHDLKTILFMGKVVNPSE</sequence>
<dbReference type="PANTHER" id="PTHR11461:SF165">
    <property type="entry name" value="ALPHA-1-ANTITRYPSIN"/>
    <property type="match status" value="1"/>
</dbReference>
<proteinExistence type="inferred from homology"/>
<organism evidence="10 11">
    <name type="scientific">Staurois parvus</name>
    <dbReference type="NCBI Taxonomy" id="386267"/>
    <lineage>
        <taxon>Eukaryota</taxon>
        <taxon>Metazoa</taxon>
        <taxon>Chordata</taxon>
        <taxon>Craniata</taxon>
        <taxon>Vertebrata</taxon>
        <taxon>Euteleostomi</taxon>
        <taxon>Amphibia</taxon>
        <taxon>Batrachia</taxon>
        <taxon>Anura</taxon>
        <taxon>Neobatrachia</taxon>
        <taxon>Ranoidea</taxon>
        <taxon>Ranidae</taxon>
        <taxon>Staurois</taxon>
    </lineage>
</organism>
<evidence type="ECO:0000256" key="6">
    <source>
        <dbReference type="RuleBase" id="RU000411"/>
    </source>
</evidence>
<dbReference type="SMART" id="SM00093">
    <property type="entry name" value="SERPIN"/>
    <property type="match status" value="1"/>
</dbReference>